<dbReference type="OrthoDB" id="4062651at2759"/>
<accession>A0A166RJY7</accession>
<organism evidence="1 2">
    <name type="scientific">Athelia psychrophila</name>
    <dbReference type="NCBI Taxonomy" id="1759441"/>
    <lineage>
        <taxon>Eukaryota</taxon>
        <taxon>Fungi</taxon>
        <taxon>Dikarya</taxon>
        <taxon>Basidiomycota</taxon>
        <taxon>Agaricomycotina</taxon>
        <taxon>Agaricomycetes</taxon>
        <taxon>Agaricomycetidae</taxon>
        <taxon>Atheliales</taxon>
        <taxon>Atheliaceae</taxon>
        <taxon>Athelia</taxon>
    </lineage>
</organism>
<dbReference type="AlphaFoldDB" id="A0A166RJY7"/>
<evidence type="ECO:0000313" key="1">
    <source>
        <dbReference type="EMBL" id="KZP28355.1"/>
    </source>
</evidence>
<gene>
    <name evidence="1" type="ORF">FIBSPDRAFT_817601</name>
</gene>
<dbReference type="EMBL" id="KV417504">
    <property type="protein sequence ID" value="KZP28355.1"/>
    <property type="molecule type" value="Genomic_DNA"/>
</dbReference>
<protein>
    <submittedName>
        <fullName evidence="1">Uncharacterized protein</fullName>
    </submittedName>
</protein>
<dbReference type="Proteomes" id="UP000076532">
    <property type="component" value="Unassembled WGS sequence"/>
</dbReference>
<name>A0A166RJY7_9AGAM</name>
<keyword evidence="2" id="KW-1185">Reference proteome</keyword>
<reference evidence="1 2" key="1">
    <citation type="journal article" date="2016" name="Mol. Biol. Evol.">
        <title>Comparative Genomics of Early-Diverging Mushroom-Forming Fungi Provides Insights into the Origins of Lignocellulose Decay Capabilities.</title>
        <authorList>
            <person name="Nagy L.G."/>
            <person name="Riley R."/>
            <person name="Tritt A."/>
            <person name="Adam C."/>
            <person name="Daum C."/>
            <person name="Floudas D."/>
            <person name="Sun H."/>
            <person name="Yadav J.S."/>
            <person name="Pangilinan J."/>
            <person name="Larsson K.H."/>
            <person name="Matsuura K."/>
            <person name="Barry K."/>
            <person name="Labutti K."/>
            <person name="Kuo R."/>
            <person name="Ohm R.A."/>
            <person name="Bhattacharya S.S."/>
            <person name="Shirouzu T."/>
            <person name="Yoshinaga Y."/>
            <person name="Martin F.M."/>
            <person name="Grigoriev I.V."/>
            <person name="Hibbett D.S."/>
        </authorList>
    </citation>
    <scope>NUCLEOTIDE SEQUENCE [LARGE SCALE GENOMIC DNA]</scope>
    <source>
        <strain evidence="1 2">CBS 109695</strain>
    </source>
</reference>
<proteinExistence type="predicted"/>
<sequence length="118" mass="13063">MTPQEMESGVAPESPTTPMLVSAVRTRSKEINDELVCLEGDEEYQCLAYGDVTQLWRRKMKSTGRIVNIPGAFPVVPVSDFKLKVAIKEFRMISTDGVGDINGKFEVVSSEVFGQAYN</sequence>
<evidence type="ECO:0000313" key="2">
    <source>
        <dbReference type="Proteomes" id="UP000076532"/>
    </source>
</evidence>